<proteinExistence type="predicted"/>
<evidence type="ECO:0000313" key="1">
    <source>
        <dbReference type="EMBL" id="CUR59754.1"/>
    </source>
</evidence>
<sequence>MDAHRAGARALVAGAVVAALGLPGAVHADTGAFDDPVGDATSVDITRIRVAHENAVKVSVRSAVPLGAGQVYAFWIDTGRGPRPTYAVRFRANSDFGGQLAVVESFGQRPSRFVRCPGMRAHADMFDDRPVWLRVPRTCLGEPRRVRVAVKFEDEIGGSVDWAPERRTFGPWVSQ</sequence>
<organism evidence="1">
    <name type="scientific">metagenome</name>
    <dbReference type="NCBI Taxonomy" id="256318"/>
    <lineage>
        <taxon>unclassified sequences</taxon>
        <taxon>metagenomes</taxon>
    </lineage>
</organism>
<dbReference type="AlphaFoldDB" id="A0A2P2CCN7"/>
<reference evidence="1" key="1">
    <citation type="submission" date="2015-08" db="EMBL/GenBank/DDBJ databases">
        <authorList>
            <person name="Babu N.S."/>
            <person name="Beckwith C.J."/>
            <person name="Beseler K.G."/>
            <person name="Brison A."/>
            <person name="Carone J.V."/>
            <person name="Caskin T.P."/>
            <person name="Diamond M."/>
            <person name="Durham M.E."/>
            <person name="Foxe J.M."/>
            <person name="Go M."/>
            <person name="Henderson B.A."/>
            <person name="Jones I.B."/>
            <person name="McGettigan J.A."/>
            <person name="Micheletti S.J."/>
            <person name="Nasrallah M.E."/>
            <person name="Ortiz D."/>
            <person name="Piller C.R."/>
            <person name="Privatt S.R."/>
            <person name="Schneider S.L."/>
            <person name="Sharp S."/>
            <person name="Smith T.C."/>
            <person name="Stanton J.D."/>
            <person name="Ullery H.E."/>
            <person name="Wilson R.J."/>
            <person name="Serrano M.G."/>
            <person name="Buck G."/>
            <person name="Lee V."/>
            <person name="Wang Y."/>
            <person name="Carvalho R."/>
            <person name="Voegtly L."/>
            <person name="Shi R."/>
            <person name="Duckworth R."/>
            <person name="Johnson A."/>
            <person name="Loviza R."/>
            <person name="Walstead R."/>
            <person name="Shah Z."/>
            <person name="Kiflezghi M."/>
            <person name="Wade K."/>
            <person name="Ball S.L."/>
            <person name="Bradley K.W."/>
            <person name="Asai D.J."/>
            <person name="Bowman C.A."/>
            <person name="Russell D.A."/>
            <person name="Pope W.H."/>
            <person name="Jacobs-Sera D."/>
            <person name="Hendrix R.W."/>
            <person name="Hatfull G.F."/>
        </authorList>
    </citation>
    <scope>NUCLEOTIDE SEQUENCE</scope>
</reference>
<protein>
    <submittedName>
        <fullName evidence="1">Uncharacterized protein</fullName>
    </submittedName>
</protein>
<dbReference type="EMBL" id="CZKB01000011">
    <property type="protein sequence ID" value="CUR59754.1"/>
    <property type="molecule type" value="Genomic_DNA"/>
</dbReference>
<accession>A0A2P2CCN7</accession>
<gene>
    <name evidence="1" type="ORF">NOCA1190078</name>
</gene>
<name>A0A2P2CCN7_9ZZZZ</name>